<feature type="transmembrane region" description="Helical" evidence="2">
    <location>
        <begin position="65"/>
        <end position="86"/>
    </location>
</feature>
<dbReference type="Proteomes" id="UP001064782">
    <property type="component" value="Unassembled WGS sequence"/>
</dbReference>
<evidence type="ECO:0000313" key="5">
    <source>
        <dbReference type="Proteomes" id="UP001064782"/>
    </source>
</evidence>
<feature type="transmembrane region" description="Helical" evidence="2">
    <location>
        <begin position="281"/>
        <end position="301"/>
    </location>
</feature>
<feature type="region of interest" description="Disordered" evidence="1">
    <location>
        <begin position="339"/>
        <end position="362"/>
    </location>
</feature>
<dbReference type="InterPro" id="IPR033459">
    <property type="entry name" value="AveC-like"/>
</dbReference>
<proteinExistence type="predicted"/>
<organism evidence="4 5">
    <name type="scientific">Mycobacterium kiyosense</name>
    <dbReference type="NCBI Taxonomy" id="2871094"/>
    <lineage>
        <taxon>Bacteria</taxon>
        <taxon>Bacillati</taxon>
        <taxon>Actinomycetota</taxon>
        <taxon>Actinomycetes</taxon>
        <taxon>Mycobacteriales</taxon>
        <taxon>Mycobacteriaceae</taxon>
        <taxon>Mycobacterium</taxon>
    </lineage>
</organism>
<dbReference type="GeneID" id="83627428"/>
<keyword evidence="2" id="KW-1133">Transmembrane helix</keyword>
<feature type="transmembrane region" description="Helical" evidence="2">
    <location>
        <begin position="98"/>
        <end position="116"/>
    </location>
</feature>
<gene>
    <name evidence="4" type="ORF">Mkiyose1413_14440</name>
    <name evidence="3" type="ORF">SRL2020028_03520</name>
</gene>
<evidence type="ECO:0000313" key="4">
    <source>
        <dbReference type="EMBL" id="GLD29561.1"/>
    </source>
</evidence>
<protein>
    <submittedName>
        <fullName evidence="4">DUF5135 domain-containing protein</fullName>
    </submittedName>
</protein>
<keyword evidence="2" id="KW-0812">Transmembrane</keyword>
<accession>A0A9P3Q4J5</accession>
<evidence type="ECO:0000313" key="3">
    <source>
        <dbReference type="EMBL" id="GLB81096.1"/>
    </source>
</evidence>
<dbReference type="EMBL" id="BRXE01000001">
    <property type="protein sequence ID" value="GLB81096.1"/>
    <property type="molecule type" value="Genomic_DNA"/>
</dbReference>
<dbReference type="EMBL" id="BRZI01000006">
    <property type="protein sequence ID" value="GLD29561.1"/>
    <property type="molecule type" value="Genomic_DNA"/>
</dbReference>
<feature type="transmembrane region" description="Helical" evidence="2">
    <location>
        <begin position="152"/>
        <end position="170"/>
    </location>
</feature>
<sequence length="362" mass="40885">MTLGTAAKQTVDERPADRGSAARLWVLNGALWLGLMLYVWTAWIVSGDFRTNTRGRGSEPDWYVVLIRGWEIFALVVSVAILWWFVIRPKIKTGRFTFDGLFFLACVTLCFQEPWINWNSVQFLYSTTSINFGSWTSHIPGWSSPNSELVPLSLWALSAYFWLVGIPAYAGSRFMARLRSKNATMSWLRLVGYSYLAFSVFDIVLESFITRTQLFNYGSVVPALSLWAGTDHQFPVYETISWAGTYTALASLHFFRDDHGRSLPERGLNALRIRSGRLRTFARFLAIMGACQLAMLVTYNIPYSYWGMHAVMAKPFVDREWRTGGVCGPGSAYNCPDGHSPIATKDSPTNRIVGQAATSRRR</sequence>
<name>A0A9P3Q4J5_9MYCO</name>
<feature type="transmembrane region" description="Helical" evidence="2">
    <location>
        <begin position="24"/>
        <end position="45"/>
    </location>
</feature>
<feature type="transmembrane region" description="Helical" evidence="2">
    <location>
        <begin position="190"/>
        <end position="209"/>
    </location>
</feature>
<evidence type="ECO:0000256" key="1">
    <source>
        <dbReference type="SAM" id="MobiDB-lite"/>
    </source>
</evidence>
<feature type="compositionally biased region" description="Polar residues" evidence="1">
    <location>
        <begin position="346"/>
        <end position="362"/>
    </location>
</feature>
<keyword evidence="5" id="KW-1185">Reference proteome</keyword>
<reference evidence="4" key="1">
    <citation type="submission" date="2022-08" db="EMBL/GenBank/DDBJ databases">
        <title>Mycobacterium kiyosense sp. nov., scotochromogenic slow-glowing species isolated from respiratory specimens.</title>
        <authorList>
            <person name="Fukano H."/>
            <person name="Kazumi Y."/>
            <person name="Sakagami N."/>
            <person name="Ato M."/>
            <person name="Mitarai S."/>
            <person name="Hoshino Y."/>
        </authorList>
    </citation>
    <scope>NUCLEOTIDE SEQUENCE</scope>
    <source>
        <strain evidence="4">1413</strain>
        <strain evidence="3">SRL2020-028</strain>
    </source>
</reference>
<dbReference type="RefSeq" id="WP_236976970.1">
    <property type="nucleotide sequence ID" value="NZ_BRXE01000001.1"/>
</dbReference>
<dbReference type="Pfam" id="PF17198">
    <property type="entry name" value="AveC_like"/>
    <property type="match status" value="1"/>
</dbReference>
<dbReference type="Proteomes" id="UP001165663">
    <property type="component" value="Unassembled WGS sequence"/>
</dbReference>
<keyword evidence="2" id="KW-0472">Membrane</keyword>
<evidence type="ECO:0000256" key="2">
    <source>
        <dbReference type="SAM" id="Phobius"/>
    </source>
</evidence>
<comment type="caution">
    <text evidence="4">The sequence shown here is derived from an EMBL/GenBank/DDBJ whole genome shotgun (WGS) entry which is preliminary data.</text>
</comment>
<dbReference type="AlphaFoldDB" id="A0A9P3Q4J5"/>